<name>A0A0J5L9W9_PLUGE</name>
<feature type="domain" description="FAD/NAD(P)-binding" evidence="9">
    <location>
        <begin position="5"/>
        <end position="275"/>
    </location>
</feature>
<evidence type="ECO:0000259" key="9">
    <source>
        <dbReference type="Pfam" id="PF07992"/>
    </source>
</evidence>
<evidence type="ECO:0000313" key="11">
    <source>
        <dbReference type="EMBL" id="KMK15390.1"/>
    </source>
</evidence>
<gene>
    <name evidence="11" type="ORF">ABW06_05280</name>
</gene>
<comment type="subcellular location">
    <subcellularLocation>
        <location evidence="2">Cytoplasm</location>
    </subcellularLocation>
</comment>
<evidence type="ECO:0000256" key="6">
    <source>
        <dbReference type="ARBA" id="ARBA00022827"/>
    </source>
</evidence>
<dbReference type="PATRIC" id="fig|61647.15.peg.3902"/>
<sequence length="376" mass="40032">MNHGIVIIGSGFAARQLVKHIRKLDGQVPLTLIAADGMDEYNKPDLSHVISRGLSADALTLQTAGEFAEQYQLQLFPQTWITDIDSAARTVRSADRSWHYDRLVLATGARTAVPPVPGHELMLTLNSQQEYRAARQLLCDARRVLIVGGGLIGCELAMDFRLAGKTVSVVDNNASLMASLMPPEVSSRLQQKLVQSGVQLALCSQLARLEPCGGGVRATLADGREIIADAALAATGLRPETALARRAGLTVNRGIQVNSRLQTSDPHIFALGDCAEINGALLPFLQPILLSAMCLAKNLLNQTAALALPPMLVKVKTPELPLQLAGDAGRPDLSWHIVSNAGGMVAKGVDDAGKLCAFAVSEGRMKEAFALLKSLS</sequence>
<keyword evidence="8" id="KW-0520">NAD</keyword>
<comment type="cofactor">
    <cofactor evidence="1">
        <name>FAD</name>
        <dbReference type="ChEBI" id="CHEBI:57692"/>
    </cofactor>
</comment>
<comment type="similarity">
    <text evidence="3">Belongs to the FAD-dependent oxidoreductase family.</text>
</comment>
<dbReference type="PANTHER" id="PTHR43429">
    <property type="entry name" value="PYRIDINE NUCLEOTIDE-DISULFIDE OXIDOREDUCTASE DOMAIN-CONTAINING"/>
    <property type="match status" value="1"/>
</dbReference>
<dbReference type="InterPro" id="IPR023753">
    <property type="entry name" value="FAD/NAD-binding_dom"/>
</dbReference>
<evidence type="ECO:0000313" key="12">
    <source>
        <dbReference type="Proteomes" id="UP000036196"/>
    </source>
</evidence>
<evidence type="ECO:0000256" key="3">
    <source>
        <dbReference type="ARBA" id="ARBA00006442"/>
    </source>
</evidence>
<keyword evidence="7" id="KW-0560">Oxidoreductase</keyword>
<dbReference type="NCBIfam" id="NF003437">
    <property type="entry name" value="PRK04965.1"/>
    <property type="match status" value="1"/>
</dbReference>
<evidence type="ECO:0000256" key="8">
    <source>
        <dbReference type="ARBA" id="ARBA00023027"/>
    </source>
</evidence>
<dbReference type="PRINTS" id="PR00368">
    <property type="entry name" value="FADPNR"/>
</dbReference>
<dbReference type="GO" id="GO:0005737">
    <property type="term" value="C:cytoplasm"/>
    <property type="evidence" value="ECO:0007669"/>
    <property type="project" value="UniProtKB-SubCell"/>
</dbReference>
<dbReference type="Proteomes" id="UP000036196">
    <property type="component" value="Unassembled WGS sequence"/>
</dbReference>
<dbReference type="Pfam" id="PF07992">
    <property type="entry name" value="Pyr_redox_2"/>
    <property type="match status" value="1"/>
</dbReference>
<evidence type="ECO:0000256" key="7">
    <source>
        <dbReference type="ARBA" id="ARBA00023002"/>
    </source>
</evidence>
<keyword evidence="6" id="KW-0274">FAD</keyword>
<protein>
    <submittedName>
        <fullName evidence="11">NADH:flavorubredoxin oxidoreductase</fullName>
    </submittedName>
</protein>
<dbReference type="InterPro" id="IPR041364">
    <property type="entry name" value="Rbx-bd"/>
</dbReference>
<keyword evidence="5" id="KW-0285">Flavoprotein</keyword>
<dbReference type="AlphaFoldDB" id="A0A0J5L9W9"/>
<dbReference type="PRINTS" id="PR00411">
    <property type="entry name" value="PNDRDTASEI"/>
</dbReference>
<dbReference type="InterPro" id="IPR050260">
    <property type="entry name" value="FAD-bd_OxRdtase"/>
</dbReference>
<evidence type="ECO:0000256" key="2">
    <source>
        <dbReference type="ARBA" id="ARBA00004496"/>
    </source>
</evidence>
<dbReference type="GO" id="GO:0016491">
    <property type="term" value="F:oxidoreductase activity"/>
    <property type="evidence" value="ECO:0007669"/>
    <property type="project" value="UniProtKB-KW"/>
</dbReference>
<dbReference type="eggNOG" id="COG0446">
    <property type="taxonomic scope" value="Bacteria"/>
</dbReference>
<dbReference type="PANTHER" id="PTHR43429:SF3">
    <property type="entry name" value="NITRITE REDUCTASE [NAD(P)H]"/>
    <property type="match status" value="1"/>
</dbReference>
<evidence type="ECO:0000256" key="4">
    <source>
        <dbReference type="ARBA" id="ARBA00022490"/>
    </source>
</evidence>
<comment type="caution">
    <text evidence="11">The sequence shown here is derived from an EMBL/GenBank/DDBJ whole genome shotgun (WGS) entry which is preliminary data.</text>
</comment>
<evidence type="ECO:0000259" key="10">
    <source>
        <dbReference type="Pfam" id="PF18113"/>
    </source>
</evidence>
<reference evidence="11 12" key="1">
    <citation type="submission" date="2015-05" db="EMBL/GenBank/DDBJ databases">
        <title>Genome sequences of Pluralibacter gergoviae.</title>
        <authorList>
            <person name="Greninger A.L."/>
            <person name="Miller S."/>
        </authorList>
    </citation>
    <scope>NUCLEOTIDE SEQUENCE [LARGE SCALE GENOMIC DNA]</scope>
    <source>
        <strain evidence="11 12">JS81F13</strain>
    </source>
</reference>
<accession>A0A0J5L9W9</accession>
<dbReference type="Gene3D" id="3.50.50.60">
    <property type="entry name" value="FAD/NAD(P)-binding domain"/>
    <property type="match status" value="2"/>
</dbReference>
<keyword evidence="4" id="KW-0963">Cytoplasm</keyword>
<evidence type="ECO:0000256" key="1">
    <source>
        <dbReference type="ARBA" id="ARBA00001974"/>
    </source>
</evidence>
<evidence type="ECO:0000256" key="5">
    <source>
        <dbReference type="ARBA" id="ARBA00022630"/>
    </source>
</evidence>
<dbReference type="STRING" id="61647.LG71_09765"/>
<dbReference type="SUPFAM" id="SSF51905">
    <property type="entry name" value="FAD/NAD(P)-binding domain"/>
    <property type="match status" value="1"/>
</dbReference>
<feature type="domain" description="Rubredoxin binding" evidence="10">
    <location>
        <begin position="305"/>
        <end position="375"/>
    </location>
</feature>
<keyword evidence="12" id="KW-1185">Reference proteome</keyword>
<dbReference type="EMBL" id="LDZF01000004">
    <property type="protein sequence ID" value="KMK15390.1"/>
    <property type="molecule type" value="Genomic_DNA"/>
</dbReference>
<proteinExistence type="inferred from homology"/>
<organism evidence="11 12">
    <name type="scientific">Pluralibacter gergoviae</name>
    <name type="common">Enterobacter gergoviae</name>
    <dbReference type="NCBI Taxonomy" id="61647"/>
    <lineage>
        <taxon>Bacteria</taxon>
        <taxon>Pseudomonadati</taxon>
        <taxon>Pseudomonadota</taxon>
        <taxon>Gammaproteobacteria</taxon>
        <taxon>Enterobacterales</taxon>
        <taxon>Enterobacteriaceae</taxon>
        <taxon>Pluralibacter</taxon>
    </lineage>
</organism>
<dbReference type="RefSeq" id="WP_048278389.1">
    <property type="nucleotide sequence ID" value="NZ_LDZF01000004.1"/>
</dbReference>
<dbReference type="Pfam" id="PF18113">
    <property type="entry name" value="Rbx_binding"/>
    <property type="match status" value="1"/>
</dbReference>
<dbReference type="Gene3D" id="3.30.390.120">
    <property type="match status" value="1"/>
</dbReference>
<dbReference type="InterPro" id="IPR036188">
    <property type="entry name" value="FAD/NAD-bd_sf"/>
</dbReference>